<keyword evidence="2" id="KW-0378">Hydrolase</keyword>
<dbReference type="Gene3D" id="3.40.50.1820">
    <property type="entry name" value="alpha/beta hydrolase"/>
    <property type="match status" value="1"/>
</dbReference>
<evidence type="ECO:0000256" key="2">
    <source>
        <dbReference type="ARBA" id="ARBA00022801"/>
    </source>
</evidence>
<comment type="similarity">
    <text evidence="1">Belongs to the type-B carboxylesterase/lipase family.</text>
</comment>
<organism evidence="5 6">
    <name type="scientific">Cordyceps fumosorosea (strain ARSEF 2679)</name>
    <name type="common">Isaria fumosorosea</name>
    <dbReference type="NCBI Taxonomy" id="1081104"/>
    <lineage>
        <taxon>Eukaryota</taxon>
        <taxon>Fungi</taxon>
        <taxon>Dikarya</taxon>
        <taxon>Ascomycota</taxon>
        <taxon>Pezizomycotina</taxon>
        <taxon>Sordariomycetes</taxon>
        <taxon>Hypocreomycetidae</taxon>
        <taxon>Hypocreales</taxon>
        <taxon>Cordycipitaceae</taxon>
        <taxon>Cordyceps</taxon>
    </lineage>
</organism>
<comment type="caution">
    <text evidence="5">The sequence shown here is derived from an EMBL/GenBank/DDBJ whole genome shotgun (WGS) entry which is preliminary data.</text>
</comment>
<evidence type="ECO:0000256" key="3">
    <source>
        <dbReference type="SAM" id="SignalP"/>
    </source>
</evidence>
<feature type="signal peptide" evidence="3">
    <location>
        <begin position="1"/>
        <end position="21"/>
    </location>
</feature>
<dbReference type="Proteomes" id="UP000076744">
    <property type="component" value="Unassembled WGS sequence"/>
</dbReference>
<dbReference type="STRING" id="1081104.A0A167LB97"/>
<evidence type="ECO:0000256" key="1">
    <source>
        <dbReference type="ARBA" id="ARBA00005964"/>
    </source>
</evidence>
<evidence type="ECO:0000259" key="4">
    <source>
        <dbReference type="Pfam" id="PF00135"/>
    </source>
</evidence>
<dbReference type="GO" id="GO:0005886">
    <property type="term" value="C:plasma membrane"/>
    <property type="evidence" value="ECO:0007669"/>
    <property type="project" value="TreeGrafter"/>
</dbReference>
<dbReference type="InterPro" id="IPR002018">
    <property type="entry name" value="CarbesteraseB"/>
</dbReference>
<dbReference type="InterPro" id="IPR029058">
    <property type="entry name" value="AB_hydrolase_fold"/>
</dbReference>
<dbReference type="InterPro" id="IPR050654">
    <property type="entry name" value="AChE-related_enzymes"/>
</dbReference>
<dbReference type="AlphaFoldDB" id="A0A167LB97"/>
<dbReference type="SUPFAM" id="SSF53474">
    <property type="entry name" value="alpha/beta-Hydrolases"/>
    <property type="match status" value="1"/>
</dbReference>
<keyword evidence="3" id="KW-0732">Signal</keyword>
<dbReference type="GO" id="GO:0019695">
    <property type="term" value="P:choline metabolic process"/>
    <property type="evidence" value="ECO:0007669"/>
    <property type="project" value="TreeGrafter"/>
</dbReference>
<dbReference type="Pfam" id="PF00135">
    <property type="entry name" value="COesterase"/>
    <property type="match status" value="1"/>
</dbReference>
<dbReference type="GeneID" id="30025551"/>
<dbReference type="EMBL" id="AZHB01000044">
    <property type="protein sequence ID" value="OAA52876.1"/>
    <property type="molecule type" value="Genomic_DNA"/>
</dbReference>
<dbReference type="PANTHER" id="PTHR43918:SF4">
    <property type="entry name" value="CARBOXYLIC ESTER HYDROLASE"/>
    <property type="match status" value="1"/>
</dbReference>
<gene>
    <name evidence="5" type="ORF">ISF_09259</name>
</gene>
<keyword evidence="6" id="KW-1185">Reference proteome</keyword>
<evidence type="ECO:0000313" key="5">
    <source>
        <dbReference type="EMBL" id="OAA52876.1"/>
    </source>
</evidence>
<name>A0A167LB97_CORFA</name>
<protein>
    <submittedName>
        <fullName evidence="5">Carboxylesterase, type B</fullName>
    </submittedName>
</protein>
<dbReference type="RefSeq" id="XP_018699965.1">
    <property type="nucleotide sequence ID" value="XM_018852862.1"/>
</dbReference>
<proteinExistence type="inferred from homology"/>
<evidence type="ECO:0000313" key="6">
    <source>
        <dbReference type="Proteomes" id="UP000076744"/>
    </source>
</evidence>
<dbReference type="GO" id="GO:0003990">
    <property type="term" value="F:acetylcholinesterase activity"/>
    <property type="evidence" value="ECO:0007669"/>
    <property type="project" value="TreeGrafter"/>
</dbReference>
<dbReference type="GO" id="GO:0006581">
    <property type="term" value="P:acetylcholine catabolic process"/>
    <property type="evidence" value="ECO:0007669"/>
    <property type="project" value="TreeGrafter"/>
</dbReference>
<dbReference type="PANTHER" id="PTHR43918">
    <property type="entry name" value="ACETYLCHOLINESTERASE"/>
    <property type="match status" value="1"/>
</dbReference>
<feature type="chain" id="PRO_5007889795" evidence="3">
    <location>
        <begin position="22"/>
        <end position="153"/>
    </location>
</feature>
<accession>A0A167LB97</accession>
<feature type="domain" description="Carboxylesterase type B" evidence="4">
    <location>
        <begin position="36"/>
        <end position="123"/>
    </location>
</feature>
<sequence>MLHTSTLAWAAVAAAVLGVEASRPPEPLPRRLCPTAREQPRLPVNVYSYGGGNIGGAITYRLYNACSLARDAIVVTFNYRLGALGFLALDAAGIRGNAAIPDHLVALRWVRDNIAAFGDAPDRSGGGRDVTSYEMAQKAGAAYAEYLHCRRTM</sequence>
<dbReference type="OrthoDB" id="408631at2759"/>
<reference evidence="5 6" key="1">
    <citation type="journal article" date="2016" name="Genome Biol. Evol.">
        <title>Divergent and convergent evolution of fungal pathogenicity.</title>
        <authorList>
            <person name="Shang Y."/>
            <person name="Xiao G."/>
            <person name="Zheng P."/>
            <person name="Cen K."/>
            <person name="Zhan S."/>
            <person name="Wang C."/>
        </authorList>
    </citation>
    <scope>NUCLEOTIDE SEQUENCE [LARGE SCALE GENOMIC DNA]</scope>
    <source>
        <strain evidence="5 6">ARSEF 2679</strain>
    </source>
</reference>